<name>A0ABQ8PUA9_9FUNG</name>
<sequence length="1327" mass="142549">MVSTNLPQQLAVSIPLLKSCETRYKRRLNGVSPSNLATEAGAANVSSPTAVPTQNDHSDDLPDSGQSTMLAGGDGMEVHGGASKNSSRAVSAAATVPSAFAPSASQTGDSFGQKSRENFVDDGMPLSALFGSAPFNESDILPPSILQNMNFWMNDSLLTTNALTAIPGPANGVAQGSGPNSALGAAQLSSSLSASAAASNSTDTPASVPVPATVPSSAPQQFSPSYAAAQNQQQSQGFGDLNSFIPMDLALGLSALDSQFNVAANSSFTGNSGTSSALAAYSPMTNIAALQTGSASSASSALGFQPDFLQQLNPLRQAQVGNAAALGTPSYSNSTIHSPLTISSPNPLLASSSDVGQMMSFPTTAFESLNLVSSLDLQTSSQNSRMLQGTLAGNNIASLLSNSAVPQVPIGITNGSVSVAAAAAASASASASSALPVTASSLSRMMQPVPDVLRPAATLDSAMLSFQQNSALGSAVQDNMPPRHNSIPLPQGRQSSFSTVSSEENHLLSSFLSPSAIGSRVNNDILTVGVSSKFAKSAAMLAASQSMSSNVADSRSASFAPTVFALTSQPTSNLGITLPSSGGSIDNLSFASSFLSASPNSSSATASAIPAPFTSILCNSSRPRQQKESSTSLSPAGTPNNASVVSIGQMNNAIIPQILKDAVHEHPELGTAELLYNLLITHVVHDFSRTGIYQARIFWLRAQQYSLPMFYLFASIADACRSWTLSDELRAALPPNLDEICYALAIEHAPKDDSDLQIVTAIGLMVLAFYEFKSARFAPMVEHNCLSYKIIVQAKFRGVPFPWRAAKKRLDSSGVDSNYQAVLRAFWRICMSLYYATEIFRLDAPEDRDFLPEMPERDDYFVRRIFAPDSNEEYGFKTVDPPYEVSVNELGDLTNIISELYIKQYKIANRFNRVQRGEKAGAWYINYLLEWDRQMLEWRDNLPAYLHCDLAALGRQTQPLDARRRRMNLWGLSEDEMWQKRHQWNQDVGHTMEVLYVHMVFETARIKAHRIGLMLLMRENLDMVRNFQNSKAFTVQELPPMPHLPPVTTSHEDDAEYFRRFAEEAKNSASHLYEMLKFSYQFGLDLHAYTTIIISILLQVGLVYVGQVQSTDAQLAWRAMLRLARILGMIRSLDRWAPALYIFTNILKALGRPDLVLHMPSPETRAQLLADTRKPAVATDRSVSVDSNATAESGMCMDICCAVPAGPPAAVSADSFSGNTASTPVGEEEGSNLSGGGSLKGKRKNNSIDVHGDEKRYEFSDHHHGDPHTVSSIASSPISEEEDVANPFPPEHVITHIMREQKVSTATFFSPTLPILAASLLHNNSST</sequence>
<accession>A0ABQ8PUA9</accession>
<dbReference type="EMBL" id="JANBQD010000003">
    <property type="protein sequence ID" value="KAJ1995847.1"/>
    <property type="molecule type" value="Genomic_DNA"/>
</dbReference>
<feature type="compositionally biased region" description="Polar residues" evidence="1">
    <location>
        <begin position="44"/>
        <end position="55"/>
    </location>
</feature>
<evidence type="ECO:0008006" key="4">
    <source>
        <dbReference type="Google" id="ProtNLM"/>
    </source>
</evidence>
<evidence type="ECO:0000256" key="1">
    <source>
        <dbReference type="SAM" id="MobiDB-lite"/>
    </source>
</evidence>
<evidence type="ECO:0000313" key="2">
    <source>
        <dbReference type="EMBL" id="KAJ1995847.1"/>
    </source>
</evidence>
<comment type="caution">
    <text evidence="2">The sequence shown here is derived from an EMBL/GenBank/DDBJ whole genome shotgun (WGS) entry which is preliminary data.</text>
</comment>
<proteinExistence type="predicted"/>
<feature type="region of interest" description="Disordered" evidence="1">
    <location>
        <begin position="620"/>
        <end position="639"/>
    </location>
</feature>
<feature type="compositionally biased region" description="Polar residues" evidence="1">
    <location>
        <begin position="1214"/>
        <end position="1223"/>
    </location>
</feature>
<feature type="region of interest" description="Disordered" evidence="1">
    <location>
        <begin position="196"/>
        <end position="231"/>
    </location>
</feature>
<protein>
    <recommendedName>
        <fullName evidence="4">Transcription factor domain-containing protein</fullName>
    </recommendedName>
</protein>
<feature type="compositionally biased region" description="Basic and acidic residues" evidence="1">
    <location>
        <begin position="1250"/>
        <end position="1267"/>
    </location>
</feature>
<reference evidence="2" key="1">
    <citation type="submission" date="2022-07" db="EMBL/GenBank/DDBJ databases">
        <title>Phylogenomic reconstructions and comparative analyses of Kickxellomycotina fungi.</title>
        <authorList>
            <person name="Reynolds N.K."/>
            <person name="Stajich J.E."/>
            <person name="Barry K."/>
            <person name="Grigoriev I.V."/>
            <person name="Crous P."/>
            <person name="Smith M.E."/>
        </authorList>
    </citation>
    <scope>NUCLEOTIDE SEQUENCE</scope>
    <source>
        <strain evidence="2">BCRC 34882</strain>
    </source>
</reference>
<feature type="region of interest" description="Disordered" evidence="1">
    <location>
        <begin position="1211"/>
        <end position="1284"/>
    </location>
</feature>
<keyword evidence="3" id="KW-1185">Reference proteome</keyword>
<organism evidence="2 3">
    <name type="scientific">Coemansia umbellata</name>
    <dbReference type="NCBI Taxonomy" id="1424467"/>
    <lineage>
        <taxon>Eukaryota</taxon>
        <taxon>Fungi</taxon>
        <taxon>Fungi incertae sedis</taxon>
        <taxon>Zoopagomycota</taxon>
        <taxon>Kickxellomycotina</taxon>
        <taxon>Kickxellomycetes</taxon>
        <taxon>Kickxellales</taxon>
        <taxon>Kickxellaceae</taxon>
        <taxon>Coemansia</taxon>
    </lineage>
</organism>
<gene>
    <name evidence="2" type="ORF">EDC05_000505</name>
</gene>
<feature type="compositionally biased region" description="Low complexity" evidence="1">
    <location>
        <begin position="196"/>
        <end position="219"/>
    </location>
</feature>
<evidence type="ECO:0000313" key="3">
    <source>
        <dbReference type="Proteomes" id="UP001151295"/>
    </source>
</evidence>
<feature type="region of interest" description="Disordered" evidence="1">
    <location>
        <begin position="40"/>
        <end position="70"/>
    </location>
</feature>
<dbReference type="Proteomes" id="UP001151295">
    <property type="component" value="Unassembled WGS sequence"/>
</dbReference>